<evidence type="ECO:0000313" key="1">
    <source>
        <dbReference type="EMBL" id="KNZ51886.1"/>
    </source>
</evidence>
<name>A0A0L6UTM6_9BASI</name>
<sequence>MSRQILFENFLTLRGYNVKADGHCGFRVSAYAMGRGEVAYMEIWRALHQEINKRKAFYVKQGIMPNIQSNLDRIYPTPSTK</sequence>
<dbReference type="Proteomes" id="UP000037035">
    <property type="component" value="Unassembled WGS sequence"/>
</dbReference>
<protein>
    <recommendedName>
        <fullName evidence="3">OTU domain-containing protein</fullName>
    </recommendedName>
</protein>
<organism evidence="1 2">
    <name type="scientific">Puccinia sorghi</name>
    <dbReference type="NCBI Taxonomy" id="27349"/>
    <lineage>
        <taxon>Eukaryota</taxon>
        <taxon>Fungi</taxon>
        <taxon>Dikarya</taxon>
        <taxon>Basidiomycota</taxon>
        <taxon>Pucciniomycotina</taxon>
        <taxon>Pucciniomycetes</taxon>
        <taxon>Pucciniales</taxon>
        <taxon>Pucciniaceae</taxon>
        <taxon>Puccinia</taxon>
    </lineage>
</organism>
<feature type="non-terminal residue" evidence="1">
    <location>
        <position position="81"/>
    </location>
</feature>
<comment type="caution">
    <text evidence="1">The sequence shown here is derived from an EMBL/GenBank/DDBJ whole genome shotgun (WGS) entry which is preliminary data.</text>
</comment>
<dbReference type="EMBL" id="LAVV01008808">
    <property type="protein sequence ID" value="KNZ51886.1"/>
    <property type="molecule type" value="Genomic_DNA"/>
</dbReference>
<evidence type="ECO:0008006" key="3">
    <source>
        <dbReference type="Google" id="ProtNLM"/>
    </source>
</evidence>
<proteinExistence type="predicted"/>
<accession>A0A0L6UTM6</accession>
<dbReference type="OrthoDB" id="2507501at2759"/>
<reference evidence="1 2" key="1">
    <citation type="submission" date="2015-08" db="EMBL/GenBank/DDBJ databases">
        <title>Next Generation Sequencing and Analysis of the Genome of Puccinia sorghi L Schw, the Causal Agent of Maize Common Rust.</title>
        <authorList>
            <person name="Rochi L."/>
            <person name="Burguener G."/>
            <person name="Darino M."/>
            <person name="Turjanski A."/>
            <person name="Kreff E."/>
            <person name="Dieguez M.J."/>
            <person name="Sacco F."/>
        </authorList>
    </citation>
    <scope>NUCLEOTIDE SEQUENCE [LARGE SCALE GENOMIC DNA]</scope>
    <source>
        <strain evidence="1 2">RO10H11247</strain>
    </source>
</reference>
<dbReference type="AlphaFoldDB" id="A0A0L6UTM6"/>
<dbReference type="VEuPathDB" id="FungiDB:VP01_3776g1"/>
<gene>
    <name evidence="1" type="ORF">VP01_3776g1</name>
</gene>
<keyword evidence="2" id="KW-1185">Reference proteome</keyword>
<evidence type="ECO:0000313" key="2">
    <source>
        <dbReference type="Proteomes" id="UP000037035"/>
    </source>
</evidence>